<dbReference type="EMBL" id="JBHUFC010000002">
    <property type="protein sequence ID" value="MFD1786988.1"/>
    <property type="molecule type" value="Genomic_DNA"/>
</dbReference>
<dbReference type="RefSeq" id="WP_380939363.1">
    <property type="nucleotide sequence ID" value="NZ_JBHUFC010000002.1"/>
</dbReference>
<proteinExistence type="predicted"/>
<keyword evidence="2" id="KW-1185">Reference proteome</keyword>
<comment type="caution">
    <text evidence="1">The sequence shown here is derived from an EMBL/GenBank/DDBJ whole genome shotgun (WGS) entry which is preliminary data.</text>
</comment>
<name>A0ABW4NAQ0_9SPHN</name>
<accession>A0ABW4NAQ0</accession>
<evidence type="ECO:0000313" key="1">
    <source>
        <dbReference type="EMBL" id="MFD1786988.1"/>
    </source>
</evidence>
<dbReference type="Proteomes" id="UP001597283">
    <property type="component" value="Unassembled WGS sequence"/>
</dbReference>
<reference evidence="2" key="1">
    <citation type="journal article" date="2019" name="Int. J. Syst. Evol. Microbiol.">
        <title>The Global Catalogue of Microorganisms (GCM) 10K type strain sequencing project: providing services to taxonomists for standard genome sequencing and annotation.</title>
        <authorList>
            <consortium name="The Broad Institute Genomics Platform"/>
            <consortium name="The Broad Institute Genome Sequencing Center for Infectious Disease"/>
            <person name="Wu L."/>
            <person name="Ma J."/>
        </authorList>
    </citation>
    <scope>NUCLEOTIDE SEQUENCE [LARGE SCALE GENOMIC DNA]</scope>
    <source>
        <strain evidence="2">Q85</strain>
    </source>
</reference>
<sequence length="84" mass="8841">MFTSMLIALSIATGGLSVPVRSPVDIAGLSLLSTAKPLPAAPAKAGKPTQYCVRSTITGSRIQRLECQTRDQWLAQGFDPLAAK</sequence>
<protein>
    <submittedName>
        <fullName evidence="1">Uncharacterized protein</fullName>
    </submittedName>
</protein>
<evidence type="ECO:0000313" key="2">
    <source>
        <dbReference type="Proteomes" id="UP001597283"/>
    </source>
</evidence>
<organism evidence="1 2">
    <name type="scientific">Sphingomonas floccifaciens</name>
    <dbReference type="NCBI Taxonomy" id="1844115"/>
    <lineage>
        <taxon>Bacteria</taxon>
        <taxon>Pseudomonadati</taxon>
        <taxon>Pseudomonadota</taxon>
        <taxon>Alphaproteobacteria</taxon>
        <taxon>Sphingomonadales</taxon>
        <taxon>Sphingomonadaceae</taxon>
        <taxon>Sphingomonas</taxon>
    </lineage>
</organism>
<gene>
    <name evidence="1" type="ORF">ACFSC3_05325</name>
</gene>